<accession>A0A1B0BYN9</accession>
<sequence>MAADTDDYISAVARVVKSAYIVNLLTVTTPLSSIKTSDSNKPPSMVKKPKQINLGCLKSGELAPTPEQLQIPASLFMQWVIDEPSNKYALPLYVYTN</sequence>
<evidence type="ECO:0000313" key="1">
    <source>
        <dbReference type="EnsemblMetazoa" id="GPPI044406-PA"/>
    </source>
</evidence>
<organism evidence="1 2">
    <name type="scientific">Glossina palpalis gambiensis</name>
    <dbReference type="NCBI Taxonomy" id="67801"/>
    <lineage>
        <taxon>Eukaryota</taxon>
        <taxon>Metazoa</taxon>
        <taxon>Ecdysozoa</taxon>
        <taxon>Arthropoda</taxon>
        <taxon>Hexapoda</taxon>
        <taxon>Insecta</taxon>
        <taxon>Pterygota</taxon>
        <taxon>Neoptera</taxon>
        <taxon>Endopterygota</taxon>
        <taxon>Diptera</taxon>
        <taxon>Brachycera</taxon>
        <taxon>Muscomorpha</taxon>
        <taxon>Hippoboscoidea</taxon>
        <taxon>Glossinidae</taxon>
        <taxon>Glossina</taxon>
    </lineage>
</organism>
<reference evidence="1" key="2">
    <citation type="submission" date="2020-05" db="UniProtKB">
        <authorList>
            <consortium name="EnsemblMetazoa"/>
        </authorList>
    </citation>
    <scope>IDENTIFICATION</scope>
    <source>
        <strain evidence="1">IAEA</strain>
    </source>
</reference>
<evidence type="ECO:0000313" key="2">
    <source>
        <dbReference type="Proteomes" id="UP000092460"/>
    </source>
</evidence>
<name>A0A1B0BYN9_9MUSC</name>
<dbReference type="Proteomes" id="UP000092460">
    <property type="component" value="Unassembled WGS sequence"/>
</dbReference>
<proteinExistence type="predicted"/>
<dbReference type="AlphaFoldDB" id="A0A1B0BYN9"/>
<dbReference type="EMBL" id="JXJN01022753">
    <property type="status" value="NOT_ANNOTATED_CDS"/>
    <property type="molecule type" value="Genomic_DNA"/>
</dbReference>
<dbReference type="EnsemblMetazoa" id="GPPI044406-RA">
    <property type="protein sequence ID" value="GPPI044406-PA"/>
    <property type="gene ID" value="GPPI044406"/>
</dbReference>
<reference evidence="2" key="1">
    <citation type="submission" date="2015-01" db="EMBL/GenBank/DDBJ databases">
        <authorList>
            <person name="Aksoy S."/>
            <person name="Warren W."/>
            <person name="Wilson R.K."/>
        </authorList>
    </citation>
    <scope>NUCLEOTIDE SEQUENCE [LARGE SCALE GENOMIC DNA]</scope>
    <source>
        <strain evidence="2">IAEA</strain>
    </source>
</reference>
<keyword evidence="2" id="KW-1185">Reference proteome</keyword>
<protein>
    <submittedName>
        <fullName evidence="1">Uncharacterized protein</fullName>
    </submittedName>
</protein>
<dbReference type="VEuPathDB" id="VectorBase:GPPI044406"/>